<proteinExistence type="predicted"/>
<evidence type="ECO:0000313" key="1">
    <source>
        <dbReference type="EMBL" id="EJQ37434.1"/>
    </source>
</evidence>
<dbReference type="Proteomes" id="UP000006600">
    <property type="component" value="Unassembled WGS sequence"/>
</dbReference>
<evidence type="ECO:0000313" key="2">
    <source>
        <dbReference type="Proteomes" id="UP000006600"/>
    </source>
</evidence>
<sequence>MNNALIQKTSVYNDDIWQAEKYIFKFKSYKKDYLQVEYSITVLISKLALVFYLQHKFSVDCPNDTSFMSTLDGDSTQAYTIQQLELEQQVIQSLTWENYIQLSYAEVKEIVMNLKFPGGVTFFGPQLTVEYAVFHDVLNLCPE</sequence>
<accession>J8AFN8</accession>
<gene>
    <name evidence="1" type="ORF">IEE_05220</name>
</gene>
<name>J8AFN8_BACCE</name>
<dbReference type="PATRIC" id="fig|1053189.3.peg.5322"/>
<dbReference type="HOGENOM" id="CLU_127504_0_0_9"/>
<comment type="caution">
    <text evidence="1">The sequence shown here is derived from an EMBL/GenBank/DDBJ whole genome shotgun (WGS) entry which is preliminary data.</text>
</comment>
<dbReference type="RefSeq" id="WP_002107072.1">
    <property type="nucleotide sequence ID" value="NZ_JH791997.1"/>
</dbReference>
<dbReference type="EMBL" id="AHDJ01000065">
    <property type="protein sequence ID" value="EJQ37434.1"/>
    <property type="molecule type" value="Genomic_DNA"/>
</dbReference>
<reference evidence="1 2" key="1">
    <citation type="submission" date="2012-04" db="EMBL/GenBank/DDBJ databases">
        <title>The Genome Sequence of Bacillus cereus BAG5X1-1.</title>
        <authorList>
            <consortium name="The Broad Institute Genome Sequencing Platform"/>
            <consortium name="The Broad Institute Genome Sequencing Center for Infectious Disease"/>
            <person name="Feldgarden M."/>
            <person name="Van der Auwera G.A."/>
            <person name="Mahillon J."/>
            <person name="Duprez V."/>
            <person name="Timmery S."/>
            <person name="Mattelet C."/>
            <person name="Dierick K."/>
            <person name="Sun M."/>
            <person name="Yu Z."/>
            <person name="Zhu L."/>
            <person name="Hu X."/>
            <person name="Shank E.B."/>
            <person name="Swiecicka I."/>
            <person name="Hansen B.M."/>
            <person name="Andrup L."/>
            <person name="Young S.K."/>
            <person name="Zeng Q."/>
            <person name="Gargeya S."/>
            <person name="Fitzgerald M."/>
            <person name="Haas B."/>
            <person name="Abouelleil A."/>
            <person name="Alvarado L."/>
            <person name="Arachchi H.M."/>
            <person name="Berlin A."/>
            <person name="Chapman S.B."/>
            <person name="Goldberg J."/>
            <person name="Griggs A."/>
            <person name="Gujja S."/>
            <person name="Hansen M."/>
            <person name="Howarth C."/>
            <person name="Imamovic A."/>
            <person name="Larimer J."/>
            <person name="McCowen C."/>
            <person name="Montmayeur A."/>
            <person name="Murphy C."/>
            <person name="Neiman D."/>
            <person name="Pearson M."/>
            <person name="Priest M."/>
            <person name="Roberts A."/>
            <person name="Saif S."/>
            <person name="Shea T."/>
            <person name="Sisk P."/>
            <person name="Sykes S."/>
            <person name="Wortman J."/>
            <person name="Nusbaum C."/>
            <person name="Birren B."/>
        </authorList>
    </citation>
    <scope>NUCLEOTIDE SEQUENCE [LARGE SCALE GENOMIC DNA]</scope>
    <source>
        <strain evidence="1 2">BAG5X1-1</strain>
    </source>
</reference>
<protein>
    <submittedName>
        <fullName evidence="1">Uncharacterized protein</fullName>
    </submittedName>
</protein>
<organism evidence="1 2">
    <name type="scientific">Bacillus cereus BAG5X1-1</name>
    <dbReference type="NCBI Taxonomy" id="1053189"/>
    <lineage>
        <taxon>Bacteria</taxon>
        <taxon>Bacillati</taxon>
        <taxon>Bacillota</taxon>
        <taxon>Bacilli</taxon>
        <taxon>Bacillales</taxon>
        <taxon>Bacillaceae</taxon>
        <taxon>Bacillus</taxon>
        <taxon>Bacillus cereus group</taxon>
    </lineage>
</organism>
<dbReference type="AlphaFoldDB" id="J8AFN8"/>